<feature type="transmembrane region" description="Helical" evidence="1">
    <location>
        <begin position="413"/>
        <end position="431"/>
    </location>
</feature>
<name>A0ABD3Q116_9STRA</name>
<keyword evidence="1" id="KW-0472">Membrane</keyword>
<dbReference type="Proteomes" id="UP001530400">
    <property type="component" value="Unassembled WGS sequence"/>
</dbReference>
<sequence length="767" mass="88421">MLTKQQKEHSLPDYLKNLGNTRTYFNNGDYSYLQGLSVRPTKRRRFVAQESCSTDSDAFCQAHLHDEIIDISPGIFWSKIFVVIPSVALIICVSAVLLLGKLSAIWTSRQSNSTKSCRKRRRQKARKETSILVDIDTGSVEVIHKSFKGTIANPSLDVQLTSSEESAGEEITLECDDNSNIRHMDSNKINRTVNTLETDDESKTGNEIVMHHSRDCIQLSNNSCVSPRLANGQIPNIQIEQLAQRWESKGLDRQKSLELAAHFEMNMLFFRELQHYLSIAASNIMKRFVWMHFNNLKQMKQQHRDQMTAPYMEEMKRHRQHMTYMLLNTRFLTRCIILALASRFYFMHGNTLLWNWDHIPPFNNVLSHIFSFMCPECSTELSKLALASSSYGLVFLSNFMYSGVESISCTAICSMKIVWYAALLLFCHHYISKSLSCGTVVLLIVDWKSIFQLGIVVTVMNLTLTMLMCKHVDGKGETMETREVPKYYERCTLSKQFTQRWESKGLDRQKSLEVAAHFEVKMIFLWGLQHIALDIVNRFVWMHFNNPEHIKQQHSDQMNAPYLEEMKKHRQDMTYRPLNFRFLTRCIILALASRFYFMNGNALLWNWVHIPSFNNMLNHVFSFICPECSTELILSSSSYGLLSFRSYMYSGVESISCTAICSMKIVWYAALLLFCHQYISKSLSCGVVALLIVDWKSICQLGVVVTVMNLTLTIMICKHMDAKGETTGTREASKYYERCTLSSEVLAHLISILVGFFFSHDNLSWQV</sequence>
<keyword evidence="1" id="KW-1133">Transmembrane helix</keyword>
<evidence type="ECO:0000313" key="2">
    <source>
        <dbReference type="EMBL" id="KAL3794109.1"/>
    </source>
</evidence>
<organism evidence="2 3">
    <name type="scientific">Cyclotella atomus</name>
    <dbReference type="NCBI Taxonomy" id="382360"/>
    <lineage>
        <taxon>Eukaryota</taxon>
        <taxon>Sar</taxon>
        <taxon>Stramenopiles</taxon>
        <taxon>Ochrophyta</taxon>
        <taxon>Bacillariophyta</taxon>
        <taxon>Coscinodiscophyceae</taxon>
        <taxon>Thalassiosirophycidae</taxon>
        <taxon>Stephanodiscales</taxon>
        <taxon>Stephanodiscaceae</taxon>
        <taxon>Cyclotella</taxon>
    </lineage>
</organism>
<evidence type="ECO:0000256" key="1">
    <source>
        <dbReference type="SAM" id="Phobius"/>
    </source>
</evidence>
<comment type="caution">
    <text evidence="2">The sequence shown here is derived from an EMBL/GenBank/DDBJ whole genome shotgun (WGS) entry which is preliminary data.</text>
</comment>
<feature type="transmembrane region" description="Helical" evidence="1">
    <location>
        <begin position="80"/>
        <end position="100"/>
    </location>
</feature>
<feature type="transmembrane region" description="Helical" evidence="1">
    <location>
        <begin position="325"/>
        <end position="346"/>
    </location>
</feature>
<dbReference type="EMBL" id="JALLPJ020000371">
    <property type="protein sequence ID" value="KAL3794109.1"/>
    <property type="molecule type" value="Genomic_DNA"/>
</dbReference>
<gene>
    <name evidence="2" type="ORF">ACHAWO_010960</name>
</gene>
<keyword evidence="3" id="KW-1185">Reference proteome</keyword>
<dbReference type="AlphaFoldDB" id="A0ABD3Q116"/>
<reference evidence="2 3" key="1">
    <citation type="submission" date="2024-10" db="EMBL/GenBank/DDBJ databases">
        <title>Updated reference genomes for cyclostephanoid diatoms.</title>
        <authorList>
            <person name="Roberts W.R."/>
            <person name="Alverson A.J."/>
        </authorList>
    </citation>
    <scope>NUCLEOTIDE SEQUENCE [LARGE SCALE GENOMIC DNA]</scope>
    <source>
        <strain evidence="2 3">AJA010-31</strain>
    </source>
</reference>
<evidence type="ECO:0000313" key="3">
    <source>
        <dbReference type="Proteomes" id="UP001530400"/>
    </source>
</evidence>
<keyword evidence="1" id="KW-0812">Transmembrane</keyword>
<protein>
    <submittedName>
        <fullName evidence="2">Uncharacterized protein</fullName>
    </submittedName>
</protein>
<accession>A0ABD3Q116</accession>
<proteinExistence type="predicted"/>